<evidence type="ECO:0000256" key="1">
    <source>
        <dbReference type="SAM" id="SignalP"/>
    </source>
</evidence>
<dbReference type="Pfam" id="PF02368">
    <property type="entry name" value="Big_2"/>
    <property type="match status" value="2"/>
</dbReference>
<dbReference type="SUPFAM" id="SSF69304">
    <property type="entry name" value="Tricorn protease N-terminal domain"/>
    <property type="match status" value="1"/>
</dbReference>
<keyword evidence="4" id="KW-0378">Hydrolase</keyword>
<dbReference type="PANTHER" id="PTHR46333:SF2">
    <property type="entry name" value="CYTOKINESIS PROTEIN 3"/>
    <property type="match status" value="1"/>
</dbReference>
<evidence type="ECO:0000259" key="2">
    <source>
        <dbReference type="SMART" id="SM00460"/>
    </source>
</evidence>
<feature type="signal peptide" evidence="1">
    <location>
        <begin position="1"/>
        <end position="26"/>
    </location>
</feature>
<dbReference type="Pfam" id="PF16472">
    <property type="entry name" value="DUF5050"/>
    <property type="match status" value="1"/>
</dbReference>
<reference evidence="4 5" key="1">
    <citation type="journal article" date="2001" name="J. Bacteriol.">
        <title>Genome sequence and comparative analysis of the solvent-producing bacterium Clostridium acetobutylicum.</title>
        <authorList>
            <person name="Nolling J."/>
            <person name="Breton G."/>
            <person name="Omelchenko M.V."/>
            <person name="Makarova K.S."/>
            <person name="Zeng Q."/>
            <person name="Gibson R."/>
            <person name="Lee H.M."/>
            <person name="Dubois J."/>
            <person name="Qiu D."/>
            <person name="Hitti J."/>
            <person name="Wolf Y.I."/>
            <person name="Tatusov R.L."/>
            <person name="Sabathe F."/>
            <person name="Doucette-Stamm L."/>
            <person name="Soucaille P."/>
            <person name="Daly M.J."/>
            <person name="Bennett G.N."/>
            <person name="Koonin E.V."/>
            <person name="Smith D.R."/>
        </authorList>
    </citation>
    <scope>NUCLEOTIDE SEQUENCE [LARGE SCALE GENOMIC DNA]</scope>
    <source>
        <strain evidence="5">ATCC 824 / DSM 792 / JCM 1419 / LMG 5710 / VKM B-1787</strain>
        <plasmid evidence="5">pSOL1</plasmid>
    </source>
</reference>
<dbReference type="GO" id="GO:0005737">
    <property type="term" value="C:cytoplasm"/>
    <property type="evidence" value="ECO:0007669"/>
    <property type="project" value="TreeGrafter"/>
</dbReference>
<accession>Q97TU4</accession>
<dbReference type="GO" id="GO:0008233">
    <property type="term" value="F:peptidase activity"/>
    <property type="evidence" value="ECO:0007669"/>
    <property type="project" value="UniProtKB-KW"/>
</dbReference>
<dbReference type="PATRIC" id="fig|272562.8.peg.2"/>
<evidence type="ECO:0000313" key="5">
    <source>
        <dbReference type="Proteomes" id="UP000000814"/>
    </source>
</evidence>
<dbReference type="SUPFAM" id="SSF54001">
    <property type="entry name" value="Cysteine proteinases"/>
    <property type="match status" value="1"/>
</dbReference>
<feature type="chain" id="PRO_5038957936" evidence="1">
    <location>
        <begin position="27"/>
        <end position="861"/>
    </location>
</feature>
<dbReference type="InterPro" id="IPR038765">
    <property type="entry name" value="Papain-like_cys_pep_sf"/>
</dbReference>
<proteinExistence type="predicted"/>
<dbReference type="InterPro" id="IPR032485">
    <property type="entry name" value="LRP1-like_beta_prop"/>
</dbReference>
<keyword evidence="1" id="KW-0732">Signal</keyword>
<feature type="domain" description="BIG2" evidence="3">
    <location>
        <begin position="167"/>
        <end position="244"/>
    </location>
</feature>
<dbReference type="Proteomes" id="UP000000814">
    <property type="component" value="Plasmid pSOL1"/>
</dbReference>
<dbReference type="SMART" id="SM00460">
    <property type="entry name" value="TGc"/>
    <property type="match status" value="1"/>
</dbReference>
<evidence type="ECO:0000259" key="3">
    <source>
        <dbReference type="SMART" id="SM00635"/>
    </source>
</evidence>
<feature type="domain" description="Transglutaminase-like" evidence="2">
    <location>
        <begin position="532"/>
        <end position="587"/>
    </location>
</feature>
<dbReference type="EMBL" id="AE001438">
    <property type="protein sequence ID" value="AAK76749.1"/>
    <property type="molecule type" value="Genomic_DNA"/>
</dbReference>
<name>Q97TU4_CLOAB</name>
<sequence length="861" mass="96289">MKKKNVVLSIVLALVFILFYSGSTLKADSNNAAISYEAHVQNIGWQNWVNDGAEAGTDGQALRVEALKVKLINAPVGAQITYRTHVQNIGWQNWVNDGTETGTDGLGLRVEALEIKLVNMPEYSVQYQVHVQNVGWQNWVSDGAEAGTDGKGLRVEALRIKIVKKTAVQAISLDKTSDMLKVGQTDILNANVSPVNVDNKNLSWTSSDSSIVSVDSSGKIAALKKGTAIITVVSPDGAKASSCKITVNSGDLGVTYETHVQNIGWQDWVYDGNESGTEGKGLRIEALKMNLVNAPSGAQITYRTYVQNIGWQDWSSNGAEAGTEGKGFRIEALDIKLINMPEYTIQYQAYVQNVGWQNWVSDGIEAGEAGKGLRIEALRVRLVKKVHVQAITLQKADASLNIGDVYSLVATISPIDATNKNIKWTSSNEYVASVDDNGNIKALSIGTAVITAATEDGNKTVSCKIIVNSSNKEDTQALEKAKDILAHIIKPDMTQVQKELVIHDYIVANTKYDKDIFHTYDVPYSVYTAYGVLINHEAVCAGYAEAFKLMCNIEDIPANTVVDYNINHEWNIVRLDDGNYYEVDTTWDDPIYFDENKSDVSHRYFNLSDKQMLADHSINKGEWDSKGYPKAAIDNKEFYSITDDSYDSNMVYTSYAGKLSGVDSEGNVKVIANDDARNIIYYNGLIYYISNDSIYRIDTNGQSKVQIARNASKMYIYNGDIYYLGDNDWAIHRVKIDWKYNNNDNSILAYTWSANYFINDGYLYYEANDHLGLHKINLSTLSDQEILKVSDYNVTNYKDYIYYKDSNKLYRADLNGDNIKLISSNITQWMQIYMNYIYYSNDDITWYKMDLDGSNLTNLLI</sequence>
<dbReference type="AlphaFoldDB" id="Q97TU4"/>
<organism evidence="4 5">
    <name type="scientific">Clostridium acetobutylicum (strain ATCC 824 / DSM 792 / JCM 1419 / IAM 19013 / LMG 5710 / NBRC 13948 / NRRL B-527 / VKM B-1787 / 2291 / W)</name>
    <dbReference type="NCBI Taxonomy" id="272562"/>
    <lineage>
        <taxon>Bacteria</taxon>
        <taxon>Bacillati</taxon>
        <taxon>Bacillota</taxon>
        <taxon>Clostridia</taxon>
        <taxon>Eubacteriales</taxon>
        <taxon>Clostridiaceae</taxon>
        <taxon>Clostridium</taxon>
    </lineage>
</organism>
<keyword evidence="4" id="KW-0645">Protease</keyword>
<geneLocation type="plasmid" evidence="4 5">
    <name>pSOL1</name>
</geneLocation>
<dbReference type="Gene3D" id="2.60.40.1080">
    <property type="match status" value="2"/>
</dbReference>
<dbReference type="GO" id="GO:0006508">
    <property type="term" value="P:proteolysis"/>
    <property type="evidence" value="ECO:0007669"/>
    <property type="project" value="UniProtKB-KW"/>
</dbReference>
<dbReference type="InterPro" id="IPR002931">
    <property type="entry name" value="Transglutaminase-like"/>
</dbReference>
<dbReference type="InterPro" id="IPR052557">
    <property type="entry name" value="CAP/Cytokinesis_protein"/>
</dbReference>
<dbReference type="SMART" id="SM00635">
    <property type="entry name" value="BID_2"/>
    <property type="match status" value="2"/>
</dbReference>
<dbReference type="HOGENOM" id="CLU_332265_0_0_9"/>
<dbReference type="PANTHER" id="PTHR46333">
    <property type="entry name" value="CYTOKINESIS PROTEIN 3"/>
    <property type="match status" value="1"/>
</dbReference>
<dbReference type="RefSeq" id="WP_010890688.1">
    <property type="nucleotide sequence ID" value="NC_001988.2"/>
</dbReference>
<dbReference type="SUPFAM" id="SSF49373">
    <property type="entry name" value="Invasin/intimin cell-adhesion fragments"/>
    <property type="match status" value="2"/>
</dbReference>
<dbReference type="SMART" id="SM00728">
    <property type="entry name" value="ChW"/>
    <property type="match status" value="6"/>
</dbReference>
<dbReference type="InterPro" id="IPR006637">
    <property type="entry name" value="ChW"/>
</dbReference>
<dbReference type="GeneID" id="45000237"/>
<feature type="domain" description="BIG2" evidence="3">
    <location>
        <begin position="387"/>
        <end position="464"/>
    </location>
</feature>
<evidence type="ECO:0000313" key="4">
    <source>
        <dbReference type="EMBL" id="AAK76749.1"/>
    </source>
</evidence>
<dbReference type="KEGG" id="cac:CA_P0002"/>
<dbReference type="InterPro" id="IPR003343">
    <property type="entry name" value="Big_2"/>
</dbReference>
<keyword evidence="4" id="KW-0614">Plasmid</keyword>
<dbReference type="Pfam" id="PF07538">
    <property type="entry name" value="ChW"/>
    <property type="match status" value="6"/>
</dbReference>
<dbReference type="OrthoDB" id="9788327at2"/>
<dbReference type="Pfam" id="PF01841">
    <property type="entry name" value="Transglut_core"/>
    <property type="match status" value="1"/>
</dbReference>
<protein>
    <submittedName>
        <fullName evidence="4">Transglutaminase-like predicted protease domain fused ChW-repeats and cell-adhesion domain</fullName>
    </submittedName>
</protein>
<dbReference type="InterPro" id="IPR008964">
    <property type="entry name" value="Invasin/intimin_cell_adhesion"/>
</dbReference>
<gene>
    <name evidence="4" type="ordered locus">CA_P0002</name>
</gene>
<keyword evidence="5" id="KW-1185">Reference proteome</keyword>